<evidence type="ECO:0000313" key="3">
    <source>
        <dbReference type="EMBL" id="UXA63729.1"/>
    </source>
</evidence>
<name>A0A9Q9IV67_9XANT</name>
<keyword evidence="2" id="KW-1133">Transmembrane helix</keyword>
<accession>A0A9Q9IV67</accession>
<dbReference type="EMBL" id="CP096142">
    <property type="protein sequence ID" value="UXA63729.1"/>
    <property type="molecule type" value="Genomic_DNA"/>
</dbReference>
<evidence type="ECO:0000313" key="4">
    <source>
        <dbReference type="Proteomes" id="UP001058381"/>
    </source>
</evidence>
<feature type="transmembrane region" description="Helical" evidence="2">
    <location>
        <begin position="119"/>
        <end position="139"/>
    </location>
</feature>
<evidence type="ECO:0000256" key="2">
    <source>
        <dbReference type="SAM" id="Phobius"/>
    </source>
</evidence>
<dbReference type="GeneID" id="75152074"/>
<dbReference type="AlphaFoldDB" id="A0A9Q9IV67"/>
<evidence type="ECO:0008006" key="5">
    <source>
        <dbReference type="Google" id="ProtNLM"/>
    </source>
</evidence>
<reference evidence="3" key="1">
    <citation type="submission" date="2022-04" db="EMBL/GenBank/DDBJ databases">
        <title>Xanthomonas prunicola pv. tritici, a pathogen causing a previously unreported foliar disease of wheat.</title>
        <authorList>
            <person name="Clavijo F."/>
            <person name="Curland R.D."/>
            <person name="Dill-Macky R."/>
            <person name="Pereyra S."/>
            <person name="Roman-Reyna V."/>
            <person name="Siri M.I."/>
        </authorList>
    </citation>
    <scope>NUCLEOTIDE SEQUENCE</scope>
    <source>
        <strain evidence="3">CIX249</strain>
    </source>
</reference>
<sequence length="173" mass="19055">MATNVGDDANRDEVDPEYRQWLVVAEQKAQEDYDKTVLTLSGGALGISFAFVKDIVGQNPIQNSSWLVAAWILWALSTSAMLGSFFVSRLALRRAILQCDDGTIFCNPPGGFYTQLTRWLNGSGAVLFLFGICFMAAFVKTNLTERENPNGRQKITQPTTKQSTTPAPPSSQR</sequence>
<feature type="transmembrane region" description="Helical" evidence="2">
    <location>
        <begin position="68"/>
        <end position="87"/>
    </location>
</feature>
<protein>
    <recommendedName>
        <fullName evidence="5">Transmembrane protein</fullName>
    </recommendedName>
</protein>
<gene>
    <name evidence="3" type="ORF">M0D43_11935</name>
</gene>
<feature type="compositionally biased region" description="Polar residues" evidence="1">
    <location>
        <begin position="150"/>
        <end position="165"/>
    </location>
</feature>
<evidence type="ECO:0000256" key="1">
    <source>
        <dbReference type="SAM" id="MobiDB-lite"/>
    </source>
</evidence>
<keyword evidence="2" id="KW-0812">Transmembrane</keyword>
<dbReference type="RefSeq" id="WP_144080895.1">
    <property type="nucleotide sequence ID" value="NZ_CP096138.1"/>
</dbReference>
<feature type="region of interest" description="Disordered" evidence="1">
    <location>
        <begin position="147"/>
        <end position="173"/>
    </location>
</feature>
<organism evidence="3 4">
    <name type="scientific">Xanthomonas prunicola</name>
    <dbReference type="NCBI Taxonomy" id="2053930"/>
    <lineage>
        <taxon>Bacteria</taxon>
        <taxon>Pseudomonadati</taxon>
        <taxon>Pseudomonadota</taxon>
        <taxon>Gammaproteobacteria</taxon>
        <taxon>Lysobacterales</taxon>
        <taxon>Lysobacteraceae</taxon>
        <taxon>Xanthomonas</taxon>
    </lineage>
</organism>
<feature type="transmembrane region" description="Helical" evidence="2">
    <location>
        <begin position="37"/>
        <end position="56"/>
    </location>
</feature>
<keyword evidence="2" id="KW-0472">Membrane</keyword>
<dbReference type="Proteomes" id="UP001058381">
    <property type="component" value="Chromosome"/>
</dbReference>
<proteinExistence type="predicted"/>